<dbReference type="InterPro" id="IPR032675">
    <property type="entry name" value="LRR_dom_sf"/>
</dbReference>
<protein>
    <recommendedName>
        <fullName evidence="2">F-box/LRR-repeat protein 15-like leucin rich repeat domain-containing protein</fullName>
    </recommendedName>
</protein>
<dbReference type="AlphaFoldDB" id="A0A9R0HWL2"/>
<dbReference type="SUPFAM" id="SSF52047">
    <property type="entry name" value="RNI-like"/>
    <property type="match status" value="1"/>
</dbReference>
<dbReference type="Pfam" id="PF25372">
    <property type="entry name" value="DUF7885"/>
    <property type="match status" value="1"/>
</dbReference>
<proteinExistence type="predicted"/>
<dbReference type="RefSeq" id="XP_021838392.2">
    <property type="nucleotide sequence ID" value="XM_021982700.2"/>
</dbReference>
<feature type="region of interest" description="Disordered" evidence="1">
    <location>
        <begin position="145"/>
        <end position="167"/>
    </location>
</feature>
<gene>
    <name evidence="4" type="primary">LOC110778137</name>
</gene>
<feature type="region of interest" description="Disordered" evidence="1">
    <location>
        <begin position="1"/>
        <end position="90"/>
    </location>
</feature>
<keyword evidence="3" id="KW-1185">Reference proteome</keyword>
<dbReference type="PANTHER" id="PTHR13318:SF101">
    <property type="entry name" value="F-BOX_LRR PROTEIN"/>
    <property type="match status" value="1"/>
</dbReference>
<reference evidence="3" key="1">
    <citation type="journal article" date="2021" name="Nat. Commun.">
        <title>Genomic analyses provide insights into spinach domestication and the genetic basis of agronomic traits.</title>
        <authorList>
            <person name="Cai X."/>
            <person name="Sun X."/>
            <person name="Xu C."/>
            <person name="Sun H."/>
            <person name="Wang X."/>
            <person name="Ge C."/>
            <person name="Zhang Z."/>
            <person name="Wang Q."/>
            <person name="Fei Z."/>
            <person name="Jiao C."/>
            <person name="Wang Q."/>
        </authorList>
    </citation>
    <scope>NUCLEOTIDE SEQUENCE [LARGE SCALE GENOMIC DNA]</scope>
    <source>
        <strain evidence="3">cv. Varoflay</strain>
    </source>
</reference>
<feature type="domain" description="F-box/LRR-repeat protein 15-like leucin rich repeat" evidence="2">
    <location>
        <begin position="615"/>
        <end position="731"/>
    </location>
</feature>
<dbReference type="InterPro" id="IPR006553">
    <property type="entry name" value="Leu-rich_rpt_Cys-con_subtyp"/>
</dbReference>
<dbReference type="SMART" id="SM00367">
    <property type="entry name" value="LRR_CC"/>
    <property type="match status" value="7"/>
</dbReference>
<name>A0A9R0HWL2_SPIOL</name>
<dbReference type="GeneID" id="110778137"/>
<sequence>MPVLRSREILPLPNPSSSPKKTLGIGILEPKTPSKTTESLTNQTSSTTKFEPDSALMSAPPPRRSSRLAAKPTLSVSPATKRRRSGSVVKKTEFQLPEVENVSVEESSVRVSDLVVEGSPKKVRKVDDSDCLEVENRCLSLRSGTKVVRKESEEPKNDAEKGKGKGKAILIEEDDDDCFEIEGKMEEVKSPRRRFSKEEKGKSVMSSERLSREEKEKGLMSEIDCELDDVELDLAANVDLDSEMMVDFLNKFDVDVDVDVHENVSVNETKNVRDRFKDIARRNAAKYAHFNAEEEEGNHVNEEDESVSDEDEPEMATEQPTGNVEDWPGPFSTAMKIIRDREKNLKSGVKNSSSEKGRFPLVSWIRKERDPECWKRAPPSLQILCLKILEENVDAITSLESVPDELRNRLSQMLCDSRKMNLHFLSLLLDGSPSEIHLADCSWLEEHAFEKSFEACNIKNLKVLQLDLCGHCVSDSSLRKALVPKGLKTLTTISLKGGCRISDAGLAELVASAPALRSMNLSQCSLLTDVGLDSIAESLGSILQELYLDDCYTLGAMSILPKLMRLKKLELLSLRGVATVSDKFIRKLIRENGQNMKELVLANCINLTDSSLKVIADTCSQLRVLDISCLGKLTDIGMAYITNGCRNIQHLKLCRSPFSDDAIAAFLETSGESLKELSLNNISKVGQNTTISLARRCKNLEFLDLSWCRLLTDEALGLIADSCWSLRLLKIFGCTQVTNIFSDGHSNPHLHIVGRKLTPILEHIKRPFQQESLYYPSAPGF</sequence>
<reference evidence="4" key="2">
    <citation type="submission" date="2025-08" db="UniProtKB">
        <authorList>
            <consortium name="RefSeq"/>
        </authorList>
    </citation>
    <scope>IDENTIFICATION</scope>
    <source>
        <tissue evidence="4">Leaf</tissue>
    </source>
</reference>
<dbReference type="Proteomes" id="UP000813463">
    <property type="component" value="Chromosome 2"/>
</dbReference>
<feature type="region of interest" description="Disordered" evidence="1">
    <location>
        <begin position="192"/>
        <end position="216"/>
    </location>
</feature>
<accession>A0A9R0HWL2</accession>
<feature type="compositionally biased region" description="Basic and acidic residues" evidence="1">
    <location>
        <begin position="148"/>
        <end position="163"/>
    </location>
</feature>
<evidence type="ECO:0000313" key="3">
    <source>
        <dbReference type="Proteomes" id="UP000813463"/>
    </source>
</evidence>
<feature type="compositionally biased region" description="Basic and acidic residues" evidence="1">
    <location>
        <begin position="192"/>
        <end position="202"/>
    </location>
</feature>
<dbReference type="KEGG" id="soe:110778137"/>
<dbReference type="GO" id="GO:0031146">
    <property type="term" value="P:SCF-dependent proteasomal ubiquitin-dependent protein catabolic process"/>
    <property type="evidence" value="ECO:0000318"/>
    <property type="project" value="GO_Central"/>
</dbReference>
<organism evidence="3 4">
    <name type="scientific">Spinacia oleracea</name>
    <name type="common">Spinach</name>
    <dbReference type="NCBI Taxonomy" id="3562"/>
    <lineage>
        <taxon>Eukaryota</taxon>
        <taxon>Viridiplantae</taxon>
        <taxon>Streptophyta</taxon>
        <taxon>Embryophyta</taxon>
        <taxon>Tracheophyta</taxon>
        <taxon>Spermatophyta</taxon>
        <taxon>Magnoliopsida</taxon>
        <taxon>eudicotyledons</taxon>
        <taxon>Gunneridae</taxon>
        <taxon>Pentapetalae</taxon>
        <taxon>Caryophyllales</taxon>
        <taxon>Chenopodiaceae</taxon>
        <taxon>Chenopodioideae</taxon>
        <taxon>Anserineae</taxon>
        <taxon>Spinacia</taxon>
    </lineage>
</organism>
<evidence type="ECO:0000256" key="1">
    <source>
        <dbReference type="SAM" id="MobiDB-lite"/>
    </source>
</evidence>
<dbReference type="PANTHER" id="PTHR13318">
    <property type="entry name" value="PARTNER OF PAIRED, ISOFORM B-RELATED"/>
    <property type="match status" value="1"/>
</dbReference>
<evidence type="ECO:0000259" key="2">
    <source>
        <dbReference type="Pfam" id="PF25372"/>
    </source>
</evidence>
<feature type="compositionally biased region" description="Polar residues" evidence="1">
    <location>
        <begin position="33"/>
        <end position="49"/>
    </location>
</feature>
<dbReference type="GO" id="GO:0019005">
    <property type="term" value="C:SCF ubiquitin ligase complex"/>
    <property type="evidence" value="ECO:0000318"/>
    <property type="project" value="GO_Central"/>
</dbReference>
<dbReference type="InterPro" id="IPR057207">
    <property type="entry name" value="FBXL15_LRR"/>
</dbReference>
<feature type="region of interest" description="Disordered" evidence="1">
    <location>
        <begin position="289"/>
        <end position="329"/>
    </location>
</feature>
<dbReference type="Gene3D" id="3.80.10.10">
    <property type="entry name" value="Ribonuclease Inhibitor"/>
    <property type="match status" value="3"/>
</dbReference>
<feature type="compositionally biased region" description="Acidic residues" evidence="1">
    <location>
        <begin position="302"/>
        <end position="315"/>
    </location>
</feature>
<evidence type="ECO:0000313" key="4">
    <source>
        <dbReference type="RefSeq" id="XP_021838392.2"/>
    </source>
</evidence>